<evidence type="ECO:0000256" key="3">
    <source>
        <dbReference type="SAM" id="MobiDB-lite"/>
    </source>
</evidence>
<sequence length="380" mass="40627">MIRTDDVVHLAEQATLGGLLLAPDHFVEVNRWLRGQDFADPWHRKVWTTLREAHTAGAPIAAEPVAAAMTERFGARLADIVRLHDLVRVVPKDPDPRPHAAVVVEFGARRDIATQGILLEAGAAIAARDHASRHLDAMIQIAGAAFTIAGERWEDATGQHAPTLTERMPAGLRAAAADEELRRAADKHLTAAPELTSADAKANEARLIAALASHPTAITPTSAWLAPEKVTNKPWRTVYYALTEMADGGEHIDPVSLATHVMRVARRTGTAPALIELLATVSAEESSLPRHLSRAVAGDQLRLTARVGAITLRSSAADPRVDVRWLLAQGFAVLNTMHDLAVVLPETPGQPGPTRPSGRTALGAGPPEPTPDRGDGPARR</sequence>
<evidence type="ECO:0000313" key="6">
    <source>
        <dbReference type="Proteomes" id="UP000663937"/>
    </source>
</evidence>
<dbReference type="AlphaFoldDB" id="A0A8A4ZKE4"/>
<keyword evidence="6" id="KW-1185">Reference proteome</keyword>
<reference evidence="5" key="1">
    <citation type="submission" date="2021-03" db="EMBL/GenBank/DDBJ databases">
        <title>Pengzhenrongella sicca gen. nov., sp. nov., a new member of suborder Micrococcineae isolated from High-Arctic tundra soil.</title>
        <authorList>
            <person name="Peng F."/>
        </authorList>
    </citation>
    <scope>NUCLEOTIDE SEQUENCE</scope>
    <source>
        <strain evidence="5">LRZ-2</strain>
    </source>
</reference>
<dbReference type="GO" id="GO:0003677">
    <property type="term" value="F:DNA binding"/>
    <property type="evidence" value="ECO:0007669"/>
    <property type="project" value="UniProtKB-KW"/>
</dbReference>
<dbReference type="InterPro" id="IPR036185">
    <property type="entry name" value="DNA_heli_DnaB-like_N_sf"/>
</dbReference>
<feature type="domain" description="DNA helicase DnaB-like N-terminal" evidence="4">
    <location>
        <begin position="203"/>
        <end position="282"/>
    </location>
</feature>
<dbReference type="GO" id="GO:0005524">
    <property type="term" value="F:ATP binding"/>
    <property type="evidence" value="ECO:0007669"/>
    <property type="project" value="InterPro"/>
</dbReference>
<evidence type="ECO:0000256" key="2">
    <source>
        <dbReference type="ARBA" id="ARBA00023125"/>
    </source>
</evidence>
<feature type="region of interest" description="Disordered" evidence="3">
    <location>
        <begin position="344"/>
        <end position="380"/>
    </location>
</feature>
<evidence type="ECO:0000313" key="5">
    <source>
        <dbReference type="EMBL" id="QTE30058.1"/>
    </source>
</evidence>
<evidence type="ECO:0000259" key="4">
    <source>
        <dbReference type="Pfam" id="PF00772"/>
    </source>
</evidence>
<feature type="compositionally biased region" description="Basic and acidic residues" evidence="3">
    <location>
        <begin position="370"/>
        <end position="380"/>
    </location>
</feature>
<dbReference type="GO" id="GO:0003678">
    <property type="term" value="F:DNA helicase activity"/>
    <property type="evidence" value="ECO:0007669"/>
    <property type="project" value="InterPro"/>
</dbReference>
<dbReference type="InterPro" id="IPR007693">
    <property type="entry name" value="DNA_helicase_DnaB-like_N"/>
</dbReference>
<accession>A0A8A4ZKE4</accession>
<dbReference type="KEGG" id="psic:J4E96_03265"/>
<feature type="domain" description="DNA helicase DnaB-like N-terminal" evidence="4">
    <location>
        <begin position="11"/>
        <end position="104"/>
    </location>
</feature>
<dbReference type="GO" id="GO:0005829">
    <property type="term" value="C:cytosol"/>
    <property type="evidence" value="ECO:0007669"/>
    <property type="project" value="TreeGrafter"/>
</dbReference>
<evidence type="ECO:0000256" key="1">
    <source>
        <dbReference type="ARBA" id="ARBA00022705"/>
    </source>
</evidence>
<dbReference type="PANTHER" id="PTHR30153:SF2">
    <property type="entry name" value="REPLICATIVE DNA HELICASE"/>
    <property type="match status" value="1"/>
</dbReference>
<dbReference type="GO" id="GO:0006260">
    <property type="term" value="P:DNA replication"/>
    <property type="evidence" value="ECO:0007669"/>
    <property type="project" value="UniProtKB-KW"/>
</dbReference>
<dbReference type="Pfam" id="PF00772">
    <property type="entry name" value="DnaB"/>
    <property type="match status" value="2"/>
</dbReference>
<name>A0A8A4ZKE4_9MICO</name>
<dbReference type="PANTHER" id="PTHR30153">
    <property type="entry name" value="REPLICATIVE DNA HELICASE DNAB"/>
    <property type="match status" value="1"/>
</dbReference>
<keyword evidence="1" id="KW-0235">DNA replication</keyword>
<dbReference type="InterPro" id="IPR016136">
    <property type="entry name" value="DNA_helicase_N/primase_C"/>
</dbReference>
<gene>
    <name evidence="5" type="ORF">J4E96_03265</name>
</gene>
<dbReference type="EMBL" id="CP071868">
    <property type="protein sequence ID" value="QTE30058.1"/>
    <property type="molecule type" value="Genomic_DNA"/>
</dbReference>
<organism evidence="5 6">
    <name type="scientific">Pengzhenrongella sicca</name>
    <dbReference type="NCBI Taxonomy" id="2819238"/>
    <lineage>
        <taxon>Bacteria</taxon>
        <taxon>Bacillati</taxon>
        <taxon>Actinomycetota</taxon>
        <taxon>Actinomycetes</taxon>
        <taxon>Micrococcales</taxon>
        <taxon>Pengzhenrongella</taxon>
    </lineage>
</organism>
<dbReference type="RefSeq" id="WP_227424372.1">
    <property type="nucleotide sequence ID" value="NZ_CP071868.1"/>
</dbReference>
<proteinExistence type="predicted"/>
<dbReference type="Gene3D" id="1.10.860.10">
    <property type="entry name" value="DNAb Helicase, Chain A"/>
    <property type="match status" value="2"/>
</dbReference>
<dbReference type="Proteomes" id="UP000663937">
    <property type="component" value="Chromosome"/>
</dbReference>
<dbReference type="SUPFAM" id="SSF48024">
    <property type="entry name" value="N-terminal domain of DnaB helicase"/>
    <property type="match status" value="2"/>
</dbReference>
<keyword evidence="2" id="KW-0238">DNA-binding</keyword>
<protein>
    <recommendedName>
        <fullName evidence="4">DNA helicase DnaB-like N-terminal domain-containing protein</fullName>
    </recommendedName>
</protein>